<dbReference type="SMART" id="SM00855">
    <property type="entry name" value="PGAM"/>
    <property type="match status" value="1"/>
</dbReference>
<dbReference type="SUPFAM" id="SSF53254">
    <property type="entry name" value="Phosphoglycerate mutase-like"/>
    <property type="match status" value="1"/>
</dbReference>
<dbReference type="Gene3D" id="3.40.50.1240">
    <property type="entry name" value="Phosphoglycerate mutase-like"/>
    <property type="match status" value="1"/>
</dbReference>
<accession>A0ABU1H557</accession>
<proteinExistence type="predicted"/>
<evidence type="ECO:0000313" key="3">
    <source>
        <dbReference type="EMBL" id="MDR5899434.1"/>
    </source>
</evidence>
<keyword evidence="1" id="KW-0378">Hydrolase</keyword>
<dbReference type="CDD" id="cd07067">
    <property type="entry name" value="HP_PGM_like"/>
    <property type="match status" value="1"/>
</dbReference>
<keyword evidence="4" id="KW-1185">Reference proteome</keyword>
<dbReference type="RefSeq" id="WP_309656318.1">
    <property type="nucleotide sequence ID" value="NZ_JARWAN010000016.1"/>
</dbReference>
<name>A0ABU1H557_9GAMM</name>
<dbReference type="InterPro" id="IPR051021">
    <property type="entry name" value="Mito_Ser/Thr_phosphatase"/>
</dbReference>
<feature type="chain" id="PRO_5047532975" evidence="2">
    <location>
        <begin position="26"/>
        <end position="191"/>
    </location>
</feature>
<keyword evidence="2" id="KW-0732">Signal</keyword>
<reference evidence="3 4" key="1">
    <citation type="submission" date="2023-04" db="EMBL/GenBank/DDBJ databases">
        <title>A long-awaited taxogenomic arrangement of the family Halomonadaceae.</title>
        <authorList>
            <person name="De La Haba R."/>
            <person name="Chuvochina M."/>
            <person name="Wittouck S."/>
            <person name="Arahal D.R."/>
            <person name="Sanchez-Porro C."/>
            <person name="Hugenholtz P."/>
            <person name="Ventosa A."/>
        </authorList>
    </citation>
    <scope>NUCLEOTIDE SEQUENCE [LARGE SCALE GENOMIC DNA]</scope>
    <source>
        <strain evidence="3 4">DSM 21020</strain>
    </source>
</reference>
<evidence type="ECO:0000256" key="1">
    <source>
        <dbReference type="ARBA" id="ARBA00022801"/>
    </source>
</evidence>
<sequence length="191" mass="20702">MPILRHFTLILLLGALGMLPISAQAYDATWQALQEGGLVILMRHALAPGVGDPPGFVLEQCDTQRNLSAEGRAQAKATGQALRERGVPINAVYSSRWCRAQETAELMEVGEVVPAPWLDSFFRERSERSERTQAARERILSWQGPGNLLLVTHQVNISALVGSGLGSGDMIIVRPDGNELPVVGRLSISVP</sequence>
<dbReference type="PANTHER" id="PTHR20935:SF1">
    <property type="entry name" value="SLL1549 PROTEIN"/>
    <property type="match status" value="1"/>
</dbReference>
<evidence type="ECO:0000313" key="4">
    <source>
        <dbReference type="Proteomes" id="UP001254564"/>
    </source>
</evidence>
<feature type="signal peptide" evidence="2">
    <location>
        <begin position="1"/>
        <end position="25"/>
    </location>
</feature>
<dbReference type="Proteomes" id="UP001254564">
    <property type="component" value="Unassembled WGS sequence"/>
</dbReference>
<evidence type="ECO:0000256" key="2">
    <source>
        <dbReference type="SAM" id="SignalP"/>
    </source>
</evidence>
<dbReference type="InterPro" id="IPR013078">
    <property type="entry name" value="His_Pase_superF_clade-1"/>
</dbReference>
<comment type="caution">
    <text evidence="3">The sequence shown here is derived from an EMBL/GenBank/DDBJ whole genome shotgun (WGS) entry which is preliminary data.</text>
</comment>
<organism evidence="3 4">
    <name type="scientific">Vreelandella vilamensis</name>
    <dbReference type="NCBI Taxonomy" id="531309"/>
    <lineage>
        <taxon>Bacteria</taxon>
        <taxon>Pseudomonadati</taxon>
        <taxon>Pseudomonadota</taxon>
        <taxon>Gammaproteobacteria</taxon>
        <taxon>Oceanospirillales</taxon>
        <taxon>Halomonadaceae</taxon>
        <taxon>Vreelandella</taxon>
    </lineage>
</organism>
<dbReference type="PANTHER" id="PTHR20935">
    <property type="entry name" value="PHOSPHOGLYCERATE MUTASE-RELATED"/>
    <property type="match status" value="1"/>
</dbReference>
<gene>
    <name evidence="3" type="ORF">QC823_10585</name>
</gene>
<dbReference type="Pfam" id="PF00300">
    <property type="entry name" value="His_Phos_1"/>
    <property type="match status" value="1"/>
</dbReference>
<protein>
    <submittedName>
        <fullName evidence="3">Histidine phosphatase family protein</fullName>
    </submittedName>
</protein>
<dbReference type="InterPro" id="IPR029033">
    <property type="entry name" value="His_PPase_superfam"/>
</dbReference>
<dbReference type="EMBL" id="JARWAN010000016">
    <property type="protein sequence ID" value="MDR5899434.1"/>
    <property type="molecule type" value="Genomic_DNA"/>
</dbReference>